<evidence type="ECO:0000313" key="2">
    <source>
        <dbReference type="Proteomes" id="UP001386955"/>
    </source>
</evidence>
<dbReference type="SUPFAM" id="SSF53474">
    <property type="entry name" value="alpha/beta-Hydrolases"/>
    <property type="match status" value="1"/>
</dbReference>
<proteinExistence type="predicted"/>
<dbReference type="PANTHER" id="PTHR12277:SF191">
    <property type="entry name" value="ALPHA_BETA-HYDROLASES SUPERFAMILY PROTEIN"/>
    <property type="match status" value="1"/>
</dbReference>
<keyword evidence="2" id="KW-1185">Reference proteome</keyword>
<sequence length="131" mass="14750">MLYSHGNAANLGQIYHFFSHYSHHLWLNLLCYDYSGYAYSSEKIEKLHAYKCLVEMCGAKEEDIILYGQSVGSGPTTDFATHLPNLRALILHSPIFSGLRVILYKIPLVNCPVLLIHKFLIVILVIPGCPS</sequence>
<organism evidence="1 2">
    <name type="scientific">Psophocarpus tetragonolobus</name>
    <name type="common">Winged bean</name>
    <name type="synonym">Dolichos tetragonolobus</name>
    <dbReference type="NCBI Taxonomy" id="3891"/>
    <lineage>
        <taxon>Eukaryota</taxon>
        <taxon>Viridiplantae</taxon>
        <taxon>Streptophyta</taxon>
        <taxon>Embryophyta</taxon>
        <taxon>Tracheophyta</taxon>
        <taxon>Spermatophyta</taxon>
        <taxon>Magnoliopsida</taxon>
        <taxon>eudicotyledons</taxon>
        <taxon>Gunneridae</taxon>
        <taxon>Pentapetalae</taxon>
        <taxon>rosids</taxon>
        <taxon>fabids</taxon>
        <taxon>Fabales</taxon>
        <taxon>Fabaceae</taxon>
        <taxon>Papilionoideae</taxon>
        <taxon>50 kb inversion clade</taxon>
        <taxon>NPAAA clade</taxon>
        <taxon>indigoferoid/millettioid clade</taxon>
        <taxon>Phaseoleae</taxon>
        <taxon>Psophocarpus</taxon>
    </lineage>
</organism>
<accession>A0AAN9XJE1</accession>
<name>A0AAN9XJE1_PSOTE</name>
<dbReference type="Gene3D" id="3.40.50.1820">
    <property type="entry name" value="alpha/beta hydrolase"/>
    <property type="match status" value="1"/>
</dbReference>
<comment type="caution">
    <text evidence="1">The sequence shown here is derived from an EMBL/GenBank/DDBJ whole genome shotgun (WGS) entry which is preliminary data.</text>
</comment>
<gene>
    <name evidence="1" type="ORF">VNO78_14871</name>
</gene>
<dbReference type="PANTHER" id="PTHR12277">
    <property type="entry name" value="ALPHA/BETA HYDROLASE DOMAIN-CONTAINING PROTEIN"/>
    <property type="match status" value="1"/>
</dbReference>
<dbReference type="AlphaFoldDB" id="A0AAN9XJE1"/>
<dbReference type="InterPro" id="IPR029058">
    <property type="entry name" value="AB_hydrolase_fold"/>
</dbReference>
<dbReference type="Proteomes" id="UP001386955">
    <property type="component" value="Unassembled WGS sequence"/>
</dbReference>
<evidence type="ECO:0000313" key="1">
    <source>
        <dbReference type="EMBL" id="KAK7394348.1"/>
    </source>
</evidence>
<dbReference type="EMBL" id="JAYMYS010000004">
    <property type="protein sequence ID" value="KAK7394348.1"/>
    <property type="molecule type" value="Genomic_DNA"/>
</dbReference>
<reference evidence="1 2" key="1">
    <citation type="submission" date="2024-01" db="EMBL/GenBank/DDBJ databases">
        <title>The genomes of 5 underutilized Papilionoideae crops provide insights into root nodulation and disease resistanc.</title>
        <authorList>
            <person name="Jiang F."/>
        </authorList>
    </citation>
    <scope>NUCLEOTIDE SEQUENCE [LARGE SCALE GENOMIC DNA]</scope>
    <source>
        <strain evidence="1">DUOXIRENSHENG_FW03</strain>
        <tissue evidence="1">Leaves</tissue>
    </source>
</reference>
<protein>
    <submittedName>
        <fullName evidence="1">Uncharacterized protein</fullName>
    </submittedName>
</protein>